<proteinExistence type="predicted"/>
<name>A0A0P7Z8M1_SCLFO</name>
<organism evidence="2 3">
    <name type="scientific">Scleropages formosus</name>
    <name type="common">Asian bonytongue</name>
    <name type="synonym">Osteoglossum formosum</name>
    <dbReference type="NCBI Taxonomy" id="113540"/>
    <lineage>
        <taxon>Eukaryota</taxon>
        <taxon>Metazoa</taxon>
        <taxon>Chordata</taxon>
        <taxon>Craniata</taxon>
        <taxon>Vertebrata</taxon>
        <taxon>Euteleostomi</taxon>
        <taxon>Actinopterygii</taxon>
        <taxon>Neopterygii</taxon>
        <taxon>Teleostei</taxon>
        <taxon>Osteoglossocephala</taxon>
        <taxon>Osteoglossomorpha</taxon>
        <taxon>Osteoglossiformes</taxon>
        <taxon>Osteoglossidae</taxon>
        <taxon>Scleropages</taxon>
    </lineage>
</organism>
<accession>A0A0P7Z8M1</accession>
<gene>
    <name evidence="2" type="ORF">Z043_103526</name>
</gene>
<dbReference type="Proteomes" id="UP000034805">
    <property type="component" value="Unassembled WGS sequence"/>
</dbReference>
<reference evidence="2 3" key="1">
    <citation type="submission" date="2015-08" db="EMBL/GenBank/DDBJ databases">
        <title>The genome of the Asian arowana (Scleropages formosus).</title>
        <authorList>
            <person name="Tan M.H."/>
            <person name="Gan H.M."/>
            <person name="Croft L.J."/>
            <person name="Austin C.M."/>
        </authorList>
    </citation>
    <scope>NUCLEOTIDE SEQUENCE [LARGE SCALE GENOMIC DNA]</scope>
    <source>
        <strain evidence="2">Aro1</strain>
    </source>
</reference>
<feature type="region of interest" description="Disordered" evidence="1">
    <location>
        <begin position="1"/>
        <end position="21"/>
    </location>
</feature>
<protein>
    <submittedName>
        <fullName evidence="2">Uncharacterized protein</fullName>
    </submittedName>
</protein>
<evidence type="ECO:0000313" key="2">
    <source>
        <dbReference type="EMBL" id="KPP77077.1"/>
    </source>
</evidence>
<evidence type="ECO:0000256" key="1">
    <source>
        <dbReference type="SAM" id="MobiDB-lite"/>
    </source>
</evidence>
<comment type="caution">
    <text evidence="2">The sequence shown here is derived from an EMBL/GenBank/DDBJ whole genome shotgun (WGS) entry which is preliminary data.</text>
</comment>
<evidence type="ECO:0000313" key="3">
    <source>
        <dbReference type="Proteomes" id="UP000034805"/>
    </source>
</evidence>
<sequence length="76" mass="8106">MSKRSCPWSDGTPQRKTCVKEGTVSGEAQRMAVYGESAFSPDCFSMTASSLVVVVRRVPERSSSPGSSDAECQPST</sequence>
<dbReference type="EMBL" id="JARO02000899">
    <property type="protein sequence ID" value="KPP77077.1"/>
    <property type="molecule type" value="Genomic_DNA"/>
</dbReference>
<dbReference type="AlphaFoldDB" id="A0A0P7Z8M1"/>